<evidence type="ECO:0000313" key="2">
    <source>
        <dbReference type="Proteomes" id="UP000827872"/>
    </source>
</evidence>
<keyword evidence="2" id="KW-1185">Reference proteome</keyword>
<dbReference type="EMBL" id="CM037622">
    <property type="protein sequence ID" value="KAH8003616.1"/>
    <property type="molecule type" value="Genomic_DNA"/>
</dbReference>
<accession>A0ACB8FEA2</accession>
<sequence>MLLTQAPHPNLRALTFWFSFSSPLQLEYTARLDFLWRGQAKEEINEMKELREHNENMLRNILPSHVARHFLEKDRDNEDLYSQSYDAVGVMFASIPGFADFYSQIWKQPMSRSAQVPRSAERNHCRL</sequence>
<reference evidence="1" key="1">
    <citation type="submission" date="2021-08" db="EMBL/GenBank/DDBJ databases">
        <title>The first chromosome-level gecko genome reveals the dynamic sex chromosomes of Neotropical dwarf geckos (Sphaerodactylidae: Sphaerodactylus).</title>
        <authorList>
            <person name="Pinto B.J."/>
            <person name="Keating S.E."/>
            <person name="Gamble T."/>
        </authorList>
    </citation>
    <scope>NUCLEOTIDE SEQUENCE</scope>
    <source>
        <strain evidence="1">TG3544</strain>
    </source>
</reference>
<organism evidence="1 2">
    <name type="scientific">Sphaerodactylus townsendi</name>
    <dbReference type="NCBI Taxonomy" id="933632"/>
    <lineage>
        <taxon>Eukaryota</taxon>
        <taxon>Metazoa</taxon>
        <taxon>Chordata</taxon>
        <taxon>Craniata</taxon>
        <taxon>Vertebrata</taxon>
        <taxon>Euteleostomi</taxon>
        <taxon>Lepidosauria</taxon>
        <taxon>Squamata</taxon>
        <taxon>Bifurcata</taxon>
        <taxon>Gekkota</taxon>
        <taxon>Sphaerodactylidae</taxon>
        <taxon>Sphaerodactylus</taxon>
    </lineage>
</organism>
<proteinExistence type="predicted"/>
<protein>
    <submittedName>
        <fullName evidence="1">Adenylate cyclase type 8</fullName>
    </submittedName>
</protein>
<evidence type="ECO:0000313" key="1">
    <source>
        <dbReference type="EMBL" id="KAH8003616.1"/>
    </source>
</evidence>
<comment type="caution">
    <text evidence="1">The sequence shown here is derived from an EMBL/GenBank/DDBJ whole genome shotgun (WGS) entry which is preliminary data.</text>
</comment>
<gene>
    <name evidence="1" type="primary">ADCY8_5</name>
    <name evidence="1" type="ORF">K3G42_021440</name>
</gene>
<name>A0ACB8FEA2_9SAUR</name>
<dbReference type="Proteomes" id="UP000827872">
    <property type="component" value="Linkage Group LG09"/>
</dbReference>